<dbReference type="Gene3D" id="3.40.190.10">
    <property type="entry name" value="Periplasmic binding protein-like II"/>
    <property type="match status" value="2"/>
</dbReference>
<evidence type="ECO:0000313" key="6">
    <source>
        <dbReference type="Proteomes" id="UP001211689"/>
    </source>
</evidence>
<keyword evidence="3" id="KW-0732">Signal</keyword>
<dbReference type="Pfam" id="PF13416">
    <property type="entry name" value="SBP_bac_8"/>
    <property type="match status" value="1"/>
</dbReference>
<organism evidence="5 6">
    <name type="scientific">Metapseudomonas resinovorans</name>
    <name type="common">Pseudomonas resinovorans</name>
    <dbReference type="NCBI Taxonomy" id="53412"/>
    <lineage>
        <taxon>Bacteria</taxon>
        <taxon>Pseudomonadati</taxon>
        <taxon>Pseudomonadota</taxon>
        <taxon>Gammaproteobacteria</taxon>
        <taxon>Pseudomonadales</taxon>
        <taxon>Pseudomonadaceae</taxon>
        <taxon>Metapseudomonas</taxon>
    </lineage>
</organism>
<keyword evidence="2" id="KW-0813">Transport</keyword>
<dbReference type="EMBL" id="JANEWF010000018">
    <property type="protein sequence ID" value="MDA8484642.1"/>
    <property type="molecule type" value="Genomic_DNA"/>
</dbReference>
<dbReference type="SUPFAM" id="SSF53850">
    <property type="entry name" value="Periplasmic binding protein-like II"/>
    <property type="match status" value="1"/>
</dbReference>
<gene>
    <name evidence="5" type="ORF">NNO07_16335</name>
</gene>
<dbReference type="RefSeq" id="WP_271471329.1">
    <property type="nucleotide sequence ID" value="NZ_JANEWF010000018.1"/>
</dbReference>
<dbReference type="PANTHER" id="PTHR30222">
    <property type="entry name" value="SPERMIDINE/PUTRESCINE-BINDING PERIPLASMIC PROTEIN"/>
    <property type="match status" value="1"/>
</dbReference>
<keyword evidence="6" id="KW-1185">Reference proteome</keyword>
<dbReference type="InterPro" id="IPR006059">
    <property type="entry name" value="SBP"/>
</dbReference>
<comment type="caution">
    <text evidence="5">The sequence shown here is derived from an EMBL/GenBank/DDBJ whole genome shotgun (WGS) entry which is preliminary data.</text>
</comment>
<name>A0ABT4Y6Z4_METRE</name>
<evidence type="ECO:0000313" key="5">
    <source>
        <dbReference type="EMBL" id="MDA8484642.1"/>
    </source>
</evidence>
<evidence type="ECO:0000256" key="4">
    <source>
        <dbReference type="ARBA" id="ARBA00022764"/>
    </source>
</evidence>
<evidence type="ECO:0000256" key="2">
    <source>
        <dbReference type="ARBA" id="ARBA00022448"/>
    </source>
</evidence>
<keyword evidence="4" id="KW-0574">Periplasm</keyword>
<dbReference type="PRINTS" id="PR00909">
    <property type="entry name" value="SPERMDNBNDNG"/>
</dbReference>
<protein>
    <submittedName>
        <fullName evidence="5">Extracellular solute-binding protein</fullName>
    </submittedName>
</protein>
<dbReference type="InterPro" id="IPR001188">
    <property type="entry name" value="Sperm_putr-bd"/>
</dbReference>
<sequence length="342" mass="38322">MAFTAVQAAASEVVRVHNWAEYIDPEVIDDFQRDTGIRVDYSQFTTAAELEADLAAGQRYDVIVPTDFQLERMIRANQLLELDRQLLPNRAEVSGELLARLSSKNRAERFVVPYMWGIAGLVVHQNAAARALQGPVTNSWGLLFDPTNANRLKSCGAVLQNEPEQMLSVFLNYRGKNLRSQSARGITKATRELHDLGIPMGPSGFADLVEQLAQGRICATVTWNGVASMANQNGELRFLIPQEGGLMFIDSLAIPRNAPNKAAAYRFINHLLDPRNAARNARATHFTPSLDLTREQNRRLLPDISLPSQEERRRLFFLERLSDSQKRAVDAAWSQLDGRDRI</sequence>
<accession>A0ABT4Y6Z4</accession>
<dbReference type="Proteomes" id="UP001211689">
    <property type="component" value="Unassembled WGS sequence"/>
</dbReference>
<evidence type="ECO:0000256" key="1">
    <source>
        <dbReference type="ARBA" id="ARBA00004418"/>
    </source>
</evidence>
<reference evidence="5 6" key="1">
    <citation type="submission" date="2022-07" db="EMBL/GenBank/DDBJ databases">
        <title>Genome Analysis of Selected Gammaproteobacteria from Nigerian Food snails.</title>
        <authorList>
            <person name="Okafor A.C."/>
        </authorList>
    </citation>
    <scope>NUCLEOTIDE SEQUENCE [LARGE SCALE GENOMIC DNA]</scope>
    <source>
        <strain evidence="5 6">Awg 2</strain>
    </source>
</reference>
<dbReference type="PANTHER" id="PTHR30222:SF18">
    <property type="entry name" value="BIFUNCTIONAL POLYHYDROXYBUTYRATE SYNTHASE _ ABC TRANSPORTER PERIPLASMIC BINDING PROTEIN-RELATED"/>
    <property type="match status" value="1"/>
</dbReference>
<comment type="subcellular location">
    <subcellularLocation>
        <location evidence="1">Periplasm</location>
    </subcellularLocation>
</comment>
<proteinExistence type="predicted"/>
<evidence type="ECO:0000256" key="3">
    <source>
        <dbReference type="ARBA" id="ARBA00022729"/>
    </source>
</evidence>